<accession>A0AAU9IJC7</accession>
<protein>
    <submittedName>
        <fullName evidence="2">Uncharacterized protein</fullName>
    </submittedName>
</protein>
<gene>
    <name evidence="2" type="ORF">BSTOLATCC_MIC9416</name>
</gene>
<name>A0AAU9IJC7_9CILI</name>
<dbReference type="Proteomes" id="UP001162131">
    <property type="component" value="Unassembled WGS sequence"/>
</dbReference>
<organism evidence="2 3">
    <name type="scientific">Blepharisma stoltei</name>
    <dbReference type="NCBI Taxonomy" id="1481888"/>
    <lineage>
        <taxon>Eukaryota</taxon>
        <taxon>Sar</taxon>
        <taxon>Alveolata</taxon>
        <taxon>Ciliophora</taxon>
        <taxon>Postciliodesmatophora</taxon>
        <taxon>Heterotrichea</taxon>
        <taxon>Heterotrichida</taxon>
        <taxon>Blepharismidae</taxon>
        <taxon>Blepharisma</taxon>
    </lineage>
</organism>
<evidence type="ECO:0000313" key="3">
    <source>
        <dbReference type="Proteomes" id="UP001162131"/>
    </source>
</evidence>
<proteinExistence type="predicted"/>
<feature type="region of interest" description="Disordered" evidence="1">
    <location>
        <begin position="1"/>
        <end position="33"/>
    </location>
</feature>
<keyword evidence="3" id="KW-1185">Reference proteome</keyword>
<sequence length="93" mass="10519">MDSAGEEILKSGNEEEDPAPIFLIREPSDSDLEAPEPTHLYFRHLGSLRCNAFDWIEENISTYCYDDKGLSTQGLTRITKELKSLSRSLPCEP</sequence>
<dbReference type="EMBL" id="CAJZBQ010000011">
    <property type="protein sequence ID" value="CAG9313603.1"/>
    <property type="molecule type" value="Genomic_DNA"/>
</dbReference>
<evidence type="ECO:0000256" key="1">
    <source>
        <dbReference type="SAM" id="MobiDB-lite"/>
    </source>
</evidence>
<comment type="caution">
    <text evidence="2">The sequence shown here is derived from an EMBL/GenBank/DDBJ whole genome shotgun (WGS) entry which is preliminary data.</text>
</comment>
<evidence type="ECO:0000313" key="2">
    <source>
        <dbReference type="EMBL" id="CAG9313603.1"/>
    </source>
</evidence>
<reference evidence="2" key="1">
    <citation type="submission" date="2021-09" db="EMBL/GenBank/DDBJ databases">
        <authorList>
            <consortium name="AG Swart"/>
            <person name="Singh M."/>
            <person name="Singh A."/>
            <person name="Seah K."/>
            <person name="Emmerich C."/>
        </authorList>
    </citation>
    <scope>NUCLEOTIDE SEQUENCE</scope>
    <source>
        <strain evidence="2">ATCC30299</strain>
    </source>
</reference>
<dbReference type="AlphaFoldDB" id="A0AAU9IJC7"/>